<dbReference type="SUPFAM" id="SSF52096">
    <property type="entry name" value="ClpP/crotonase"/>
    <property type="match status" value="1"/>
</dbReference>
<dbReference type="PANTHER" id="PTHR11941:SF54">
    <property type="entry name" value="ENOYL-COA HYDRATASE, MITOCHONDRIAL"/>
    <property type="match status" value="1"/>
</dbReference>
<evidence type="ECO:0000313" key="8">
    <source>
        <dbReference type="Proteomes" id="UP000076512"/>
    </source>
</evidence>
<dbReference type="OrthoDB" id="9775794at2"/>
<evidence type="ECO:0000256" key="5">
    <source>
        <dbReference type="ARBA" id="ARBA00023717"/>
    </source>
</evidence>
<evidence type="ECO:0000256" key="2">
    <source>
        <dbReference type="ARBA" id="ARBA00005254"/>
    </source>
</evidence>
<evidence type="ECO:0008006" key="9">
    <source>
        <dbReference type="Google" id="ProtNLM"/>
    </source>
</evidence>
<dbReference type="PANTHER" id="PTHR11941">
    <property type="entry name" value="ENOYL-COA HYDRATASE-RELATED"/>
    <property type="match status" value="1"/>
</dbReference>
<reference evidence="7 8" key="1">
    <citation type="submission" date="2016-04" db="EMBL/GenBank/DDBJ databases">
        <authorList>
            <person name="Evans L.H."/>
            <person name="Alamgir A."/>
            <person name="Owens N."/>
            <person name="Weber N.D."/>
            <person name="Virtaneva K."/>
            <person name="Barbian K."/>
            <person name="Babar A."/>
            <person name="Rosenke K."/>
        </authorList>
    </citation>
    <scope>NUCLEOTIDE SEQUENCE [LARGE SCALE GENOMIC DNA]</scope>
    <source>
        <strain evidence="7 8">IFM 0406</strain>
    </source>
</reference>
<dbReference type="Gene3D" id="3.90.226.10">
    <property type="entry name" value="2-enoyl-CoA Hydratase, Chain A, domain 1"/>
    <property type="match status" value="1"/>
</dbReference>
<dbReference type="GO" id="GO:0004300">
    <property type="term" value="F:enoyl-CoA hydratase activity"/>
    <property type="evidence" value="ECO:0007669"/>
    <property type="project" value="UniProtKB-EC"/>
</dbReference>
<evidence type="ECO:0000256" key="1">
    <source>
        <dbReference type="ARBA" id="ARBA00002994"/>
    </source>
</evidence>
<dbReference type="PROSITE" id="PS00166">
    <property type="entry name" value="ENOYL_COA_HYDRATASE"/>
    <property type="match status" value="1"/>
</dbReference>
<dbReference type="GO" id="GO:0006635">
    <property type="term" value="P:fatty acid beta-oxidation"/>
    <property type="evidence" value="ECO:0007669"/>
    <property type="project" value="TreeGrafter"/>
</dbReference>
<dbReference type="CDD" id="cd06558">
    <property type="entry name" value="crotonase-like"/>
    <property type="match status" value="1"/>
</dbReference>
<keyword evidence="3" id="KW-0443">Lipid metabolism</keyword>
<proteinExistence type="inferred from homology"/>
<dbReference type="AlphaFoldDB" id="A0A164PKM6"/>
<protein>
    <recommendedName>
        <fullName evidence="9">Enoyl-CoA hydratase</fullName>
    </recommendedName>
</protein>
<comment type="function">
    <text evidence="1">Could possibly oxidize fatty acids using specific components.</text>
</comment>
<evidence type="ECO:0000256" key="4">
    <source>
        <dbReference type="ARBA" id="ARBA00023709"/>
    </source>
</evidence>
<comment type="caution">
    <text evidence="7">The sequence shown here is derived from an EMBL/GenBank/DDBJ whole genome shotgun (WGS) entry which is preliminary data.</text>
</comment>
<accession>A0A164PKM6</accession>
<name>A0A164PKM6_9NOCA</name>
<dbReference type="Proteomes" id="UP000076512">
    <property type="component" value="Unassembled WGS sequence"/>
</dbReference>
<keyword evidence="8" id="KW-1185">Reference proteome</keyword>
<dbReference type="Pfam" id="PF00378">
    <property type="entry name" value="ECH_1"/>
    <property type="match status" value="2"/>
</dbReference>
<keyword evidence="3" id="KW-0276">Fatty acid metabolism</keyword>
<comment type="catalytic activity">
    <reaction evidence="4">
        <text>a (3S)-3-hydroxyacyl-CoA = a (2E)-enoyl-CoA + H2O</text>
        <dbReference type="Rhea" id="RHEA:16105"/>
        <dbReference type="ChEBI" id="CHEBI:15377"/>
        <dbReference type="ChEBI" id="CHEBI:57318"/>
        <dbReference type="ChEBI" id="CHEBI:58856"/>
        <dbReference type="EC" id="4.2.1.17"/>
    </reaction>
</comment>
<evidence type="ECO:0000256" key="3">
    <source>
        <dbReference type="ARBA" id="ARBA00022832"/>
    </source>
</evidence>
<dbReference type="InterPro" id="IPR018376">
    <property type="entry name" value="Enoyl-CoA_hyd/isom_CS"/>
</dbReference>
<comment type="similarity">
    <text evidence="2 6">Belongs to the enoyl-CoA hydratase/isomerase family.</text>
</comment>
<dbReference type="InterPro" id="IPR001753">
    <property type="entry name" value="Enoyl-CoA_hydra/iso"/>
</dbReference>
<dbReference type="RefSeq" id="WP_067583543.1">
    <property type="nucleotide sequence ID" value="NZ_JABMCZ010000001.1"/>
</dbReference>
<evidence type="ECO:0000256" key="6">
    <source>
        <dbReference type="RuleBase" id="RU003707"/>
    </source>
</evidence>
<dbReference type="STRING" id="455432.AWN90_20335"/>
<organism evidence="7 8">
    <name type="scientific">Nocardia terpenica</name>
    <dbReference type="NCBI Taxonomy" id="455432"/>
    <lineage>
        <taxon>Bacteria</taxon>
        <taxon>Bacillati</taxon>
        <taxon>Actinomycetota</taxon>
        <taxon>Actinomycetes</taxon>
        <taxon>Mycobacteriales</taxon>
        <taxon>Nocardiaceae</taxon>
        <taxon>Nocardia</taxon>
    </lineage>
</organism>
<sequence>MSVLDIRRDGPVVTASLNNPPFNFLTAELVFELGRLLDMVEADPGVRAVVIASAVPDTFISHYDIAEILQGAERVGLSLGPRLVGVGIRAVDALRRIPGLRQALEHTPAAGITALLRYHDVTRRMRRSSAVFVAAVSGMALGGGCELALACDIRLMAEGPYGIGQPEVLLGLFPGGGGTQILTRTLGVGRAIQLVVEGKPLSPIEALEVGLVHRLVRGEELLDEAQFTAARLATRAPAAVEAIKRAVYHYGSRPIDKGLAFERARFLSLATRHDTKNALGTYVGLVEQHTNGGQGVVTFAEQHLPDLLAGTTAEFVP</sequence>
<evidence type="ECO:0000313" key="7">
    <source>
        <dbReference type="EMBL" id="KZM75696.1"/>
    </source>
</evidence>
<dbReference type="InterPro" id="IPR029045">
    <property type="entry name" value="ClpP/crotonase-like_dom_sf"/>
</dbReference>
<comment type="catalytic activity">
    <reaction evidence="5">
        <text>a 4-saturated-(3S)-3-hydroxyacyl-CoA = a (3E)-enoyl-CoA + H2O</text>
        <dbReference type="Rhea" id="RHEA:20724"/>
        <dbReference type="ChEBI" id="CHEBI:15377"/>
        <dbReference type="ChEBI" id="CHEBI:58521"/>
        <dbReference type="ChEBI" id="CHEBI:137480"/>
        <dbReference type="EC" id="4.2.1.17"/>
    </reaction>
</comment>
<dbReference type="EMBL" id="LWGR01000003">
    <property type="protein sequence ID" value="KZM75696.1"/>
    <property type="molecule type" value="Genomic_DNA"/>
</dbReference>
<gene>
    <name evidence="7" type="ORF">AWN90_20335</name>
</gene>